<feature type="domain" description="Lambda-like tail fibre protein N-terminal" evidence="2">
    <location>
        <begin position="3"/>
        <end position="130"/>
    </location>
</feature>
<evidence type="ECO:0000259" key="2">
    <source>
        <dbReference type="Pfam" id="PF08400"/>
    </source>
</evidence>
<dbReference type="Pfam" id="PF25670">
    <property type="entry name" value="Phage_tail_C_2"/>
    <property type="match status" value="1"/>
</dbReference>
<protein>
    <submittedName>
        <fullName evidence="5">Tail fiber protein gp37</fullName>
    </submittedName>
</protein>
<evidence type="ECO:0000259" key="4">
    <source>
        <dbReference type="Pfam" id="PF25670"/>
    </source>
</evidence>
<feature type="domain" description="Phage tail protein C-terminal" evidence="4">
    <location>
        <begin position="340"/>
        <end position="475"/>
    </location>
</feature>
<organism evidence="5 6">
    <name type="scientific">Enterobacillus tribolii</name>
    <dbReference type="NCBI Taxonomy" id="1487935"/>
    <lineage>
        <taxon>Bacteria</taxon>
        <taxon>Pseudomonadati</taxon>
        <taxon>Pseudomonadota</taxon>
        <taxon>Gammaproteobacteria</taxon>
        <taxon>Enterobacterales</taxon>
        <taxon>Hafniaceae</taxon>
        <taxon>Enterobacillus</taxon>
    </lineage>
</organism>
<dbReference type="RefSeq" id="WP_115456523.1">
    <property type="nucleotide sequence ID" value="NZ_QRAP01000001.1"/>
</dbReference>
<dbReference type="InterPro" id="IPR058008">
    <property type="entry name" value="Gp26_C"/>
</dbReference>
<evidence type="ECO:0000256" key="1">
    <source>
        <dbReference type="SAM" id="MobiDB-lite"/>
    </source>
</evidence>
<sequence>MPSIILSGTLIGPVGNIRANCTIMLVAVDTSVSVIVRAYSETVTDAAGKYKLTVEPGEYSVITIEQGGPPERVGKIKVLSDSIPGTLNDFLNPMGEEELTPADILKLEQLRNEAQAASASAKSDAASIKAVKDNMADKTLNLSDLTDKSAAIQNLGLSERITTKKVVVNGALDVSKKENAITLIAPTKGSAYYILGKDIDPEAGTETNDWYLGRGSSLNSDVTLQSYTHNTYLILRADRVDINRDIYSRGVPLIKTGDYGIGGYSIGSDWDKAFTDNKNTFICSSINSPSGSVFMGLNIAHYQDIPYGFQIASRGSFGLYFRTKEDGTVGAWRKVWDDKNTTVDSNGFIKKASPIVRLSNDPHAMSDDYLDGFTLSTGVGAVNDEAAGVVAKRKRKGVYIVSGSLGLAVEGWTFEVPQDQNGNRLCFVETETAEDGTITVTVSKRKLDLDTAMVVAGDPMDIPAGRWVDLRLEMPPQPEPEPIPEPVETLLTGDEDGTTAHEGEPEPVETLPAGDGDAVQSVEQVEPQPAGNDAPPAEEAEPQETQK</sequence>
<gene>
    <name evidence="5" type="ORF">C8D90_101167</name>
</gene>
<name>A0A370R2R3_9GAMM</name>
<dbReference type="Gene3D" id="6.20.80.10">
    <property type="match status" value="1"/>
</dbReference>
<comment type="caution">
    <text evidence="5">The sequence shown here is derived from an EMBL/GenBank/DDBJ whole genome shotgun (WGS) entry which is preliminary data.</text>
</comment>
<dbReference type="EMBL" id="QRAP01000001">
    <property type="protein sequence ID" value="RDK96731.1"/>
    <property type="molecule type" value="Genomic_DNA"/>
</dbReference>
<dbReference type="Pfam" id="PF08400">
    <property type="entry name" value="phage_tail_N"/>
    <property type="match status" value="1"/>
</dbReference>
<reference evidence="5 6" key="1">
    <citation type="submission" date="2018-07" db="EMBL/GenBank/DDBJ databases">
        <title>Genomic Encyclopedia of Type Strains, Phase IV (KMG-IV): sequencing the most valuable type-strain genomes for metagenomic binning, comparative biology and taxonomic classification.</title>
        <authorList>
            <person name="Goeker M."/>
        </authorList>
    </citation>
    <scope>NUCLEOTIDE SEQUENCE [LARGE SCALE GENOMIC DNA]</scope>
    <source>
        <strain evidence="5 6">DSM 103736</strain>
    </source>
</reference>
<feature type="compositionally biased region" description="Acidic residues" evidence="1">
    <location>
        <begin position="536"/>
        <end position="547"/>
    </location>
</feature>
<dbReference type="InterPro" id="IPR013609">
    <property type="entry name" value="Stf-like_N"/>
</dbReference>
<evidence type="ECO:0000313" key="6">
    <source>
        <dbReference type="Proteomes" id="UP000254848"/>
    </source>
</evidence>
<evidence type="ECO:0000313" key="5">
    <source>
        <dbReference type="EMBL" id="RDK96731.1"/>
    </source>
</evidence>
<dbReference type="Pfam" id="PF20744">
    <property type="entry name" value="gp37_trimer"/>
    <property type="match status" value="1"/>
</dbReference>
<feature type="domain" description="Tail fibre protein gp37 trimerization region" evidence="3">
    <location>
        <begin position="189"/>
        <end position="248"/>
    </location>
</feature>
<dbReference type="AlphaFoldDB" id="A0A370R2R3"/>
<accession>A0A370R2R3</accession>
<dbReference type="OrthoDB" id="6683604at2"/>
<feature type="compositionally biased region" description="Pro residues" evidence="1">
    <location>
        <begin position="475"/>
        <end position="485"/>
    </location>
</feature>
<evidence type="ECO:0000259" key="3">
    <source>
        <dbReference type="Pfam" id="PF20744"/>
    </source>
</evidence>
<dbReference type="Proteomes" id="UP000254848">
    <property type="component" value="Unassembled WGS sequence"/>
</dbReference>
<keyword evidence="6" id="KW-1185">Reference proteome</keyword>
<feature type="region of interest" description="Disordered" evidence="1">
    <location>
        <begin position="474"/>
        <end position="547"/>
    </location>
</feature>
<dbReference type="InterPro" id="IPR048388">
    <property type="entry name" value="Gp37_trimer"/>
</dbReference>
<proteinExistence type="predicted"/>